<dbReference type="RefSeq" id="XP_028884788.1">
    <property type="nucleotide sequence ID" value="XM_029023592.1"/>
</dbReference>
<gene>
    <name evidence="2" type="ORF">TM35_000071460</name>
</gene>
<evidence type="ECO:0000313" key="2">
    <source>
        <dbReference type="EMBL" id="ORC90722.1"/>
    </source>
</evidence>
<dbReference type="OrthoDB" id="250462at2759"/>
<dbReference type="GeneID" id="39983372"/>
<evidence type="ECO:0000256" key="1">
    <source>
        <dbReference type="SAM" id="Coils"/>
    </source>
</evidence>
<protein>
    <submittedName>
        <fullName evidence="2">Uncharacterized protein</fullName>
    </submittedName>
</protein>
<name>A0A1X0P1C7_9TRYP</name>
<keyword evidence="1" id="KW-0175">Coiled coil</keyword>
<proteinExistence type="predicted"/>
<dbReference type="AlphaFoldDB" id="A0A1X0P1C7"/>
<accession>A0A1X0P1C7</accession>
<reference evidence="2 3" key="1">
    <citation type="submission" date="2017-03" db="EMBL/GenBank/DDBJ databases">
        <title>An alternative strategy for trypanosome survival in the mammalian bloodstream revealed through genome and transcriptome analysis of the ubiquitous bovine parasite Trypanosoma (Megatrypanum) theileri.</title>
        <authorList>
            <person name="Kelly S."/>
            <person name="Ivens A."/>
            <person name="Mott A."/>
            <person name="O'Neill E."/>
            <person name="Emms D."/>
            <person name="Macleod O."/>
            <person name="Voorheis P."/>
            <person name="Matthews J."/>
            <person name="Matthews K."/>
            <person name="Carrington M."/>
        </authorList>
    </citation>
    <scope>NUCLEOTIDE SEQUENCE [LARGE SCALE GENOMIC DNA]</scope>
    <source>
        <strain evidence="2">Edinburgh</strain>
    </source>
</reference>
<dbReference type="VEuPathDB" id="TriTrypDB:TM35_000071460"/>
<dbReference type="Proteomes" id="UP000192257">
    <property type="component" value="Unassembled WGS sequence"/>
</dbReference>
<dbReference type="EMBL" id="NBCO01000007">
    <property type="protein sequence ID" value="ORC90722.1"/>
    <property type="molecule type" value="Genomic_DNA"/>
</dbReference>
<sequence length="257" mass="28969">MPSKVSSVDASTVPVEGETMANSRLLRYSFVRTILEENEKMLHEIDELRDMVARQNEQLIADEKRIRFLEAQLATGSDSNSVEELYADFVGVDKTSILRSILGAILTCQFGDCYARVCARSRRIPQDAEISFTIAESTSNTSSADADVVIVAAKKQEERDRMFELALRESNRRLDEACHLLQSYQDTPSFSATPYDQLMIEVMMHVIGLSKMMNAMVMENFNSPTAMTQWLINVRKPQISDIESDMTPLLPSDPPQD</sequence>
<organism evidence="2 3">
    <name type="scientific">Trypanosoma theileri</name>
    <dbReference type="NCBI Taxonomy" id="67003"/>
    <lineage>
        <taxon>Eukaryota</taxon>
        <taxon>Discoba</taxon>
        <taxon>Euglenozoa</taxon>
        <taxon>Kinetoplastea</taxon>
        <taxon>Metakinetoplastina</taxon>
        <taxon>Trypanosomatida</taxon>
        <taxon>Trypanosomatidae</taxon>
        <taxon>Trypanosoma</taxon>
    </lineage>
</organism>
<comment type="caution">
    <text evidence="2">The sequence shown here is derived from an EMBL/GenBank/DDBJ whole genome shotgun (WGS) entry which is preliminary data.</text>
</comment>
<evidence type="ECO:0000313" key="3">
    <source>
        <dbReference type="Proteomes" id="UP000192257"/>
    </source>
</evidence>
<feature type="coiled-coil region" evidence="1">
    <location>
        <begin position="31"/>
        <end position="72"/>
    </location>
</feature>
<keyword evidence="3" id="KW-1185">Reference proteome</keyword>